<evidence type="ECO:0000313" key="3">
    <source>
        <dbReference type="Proteomes" id="UP000054558"/>
    </source>
</evidence>
<evidence type="ECO:0000256" key="1">
    <source>
        <dbReference type="SAM" id="MobiDB-lite"/>
    </source>
</evidence>
<feature type="region of interest" description="Disordered" evidence="1">
    <location>
        <begin position="92"/>
        <end position="131"/>
    </location>
</feature>
<feature type="region of interest" description="Disordered" evidence="1">
    <location>
        <begin position="46"/>
        <end position="71"/>
    </location>
</feature>
<feature type="compositionally biased region" description="Low complexity" evidence="1">
    <location>
        <begin position="92"/>
        <end position="113"/>
    </location>
</feature>
<evidence type="ECO:0000313" key="2">
    <source>
        <dbReference type="EMBL" id="GAQ92343.1"/>
    </source>
</evidence>
<organism evidence="2 3">
    <name type="scientific">Klebsormidium nitens</name>
    <name type="common">Green alga</name>
    <name type="synonym">Ulothrix nitens</name>
    <dbReference type="NCBI Taxonomy" id="105231"/>
    <lineage>
        <taxon>Eukaryota</taxon>
        <taxon>Viridiplantae</taxon>
        <taxon>Streptophyta</taxon>
        <taxon>Klebsormidiophyceae</taxon>
        <taxon>Klebsormidiales</taxon>
        <taxon>Klebsormidiaceae</taxon>
        <taxon>Klebsormidium</taxon>
    </lineage>
</organism>
<dbReference type="AlphaFoldDB" id="A0A1Y1INW2"/>
<protein>
    <submittedName>
        <fullName evidence="2">Uncharacterized protein</fullName>
    </submittedName>
</protein>
<name>A0A1Y1INW2_KLENI</name>
<sequence>MEGGYERYWTLQDFFAFNQNLLALRQQAWTPFPYLQYQAYLPQALEPPTKQPRSEANVINRPSPPSASISDSCGLTSFRSCSVAPFTLPSESFSSSSCASSSSSPRPVGSTGDSNRDDSSSSTSRYGPPFKTAPGSFGSAFGTASESATCPLEGCATCPVAEHVWSNPESSSRPRLPPRFWETAGERRTRNAVARNGPNLQRLQTESRALQQALLTNEPLSLPRPTANFLHENPQMGPCATGAPRGRGPRHLAGTRETAIRPAGPPEQMVGRKRRLIEAWQNEQLQ</sequence>
<gene>
    <name evidence="2" type="ORF">KFL_009860020</name>
</gene>
<dbReference type="EMBL" id="DF237935">
    <property type="protein sequence ID" value="GAQ92343.1"/>
    <property type="molecule type" value="Genomic_DNA"/>
</dbReference>
<reference evidence="2 3" key="1">
    <citation type="journal article" date="2014" name="Nat. Commun.">
        <title>Klebsormidium flaccidum genome reveals primary factors for plant terrestrial adaptation.</title>
        <authorList>
            <person name="Hori K."/>
            <person name="Maruyama F."/>
            <person name="Fujisawa T."/>
            <person name="Togashi T."/>
            <person name="Yamamoto N."/>
            <person name="Seo M."/>
            <person name="Sato S."/>
            <person name="Yamada T."/>
            <person name="Mori H."/>
            <person name="Tajima N."/>
            <person name="Moriyama T."/>
            <person name="Ikeuchi M."/>
            <person name="Watanabe M."/>
            <person name="Wada H."/>
            <person name="Kobayashi K."/>
            <person name="Saito M."/>
            <person name="Masuda T."/>
            <person name="Sasaki-Sekimoto Y."/>
            <person name="Mashiguchi K."/>
            <person name="Awai K."/>
            <person name="Shimojima M."/>
            <person name="Masuda S."/>
            <person name="Iwai M."/>
            <person name="Nobusawa T."/>
            <person name="Narise T."/>
            <person name="Kondo S."/>
            <person name="Saito H."/>
            <person name="Sato R."/>
            <person name="Murakawa M."/>
            <person name="Ihara Y."/>
            <person name="Oshima-Yamada Y."/>
            <person name="Ohtaka K."/>
            <person name="Satoh M."/>
            <person name="Sonobe K."/>
            <person name="Ishii M."/>
            <person name="Ohtani R."/>
            <person name="Kanamori-Sato M."/>
            <person name="Honoki R."/>
            <person name="Miyazaki D."/>
            <person name="Mochizuki H."/>
            <person name="Umetsu J."/>
            <person name="Higashi K."/>
            <person name="Shibata D."/>
            <person name="Kamiya Y."/>
            <person name="Sato N."/>
            <person name="Nakamura Y."/>
            <person name="Tabata S."/>
            <person name="Ida S."/>
            <person name="Kurokawa K."/>
            <person name="Ohta H."/>
        </authorList>
    </citation>
    <scope>NUCLEOTIDE SEQUENCE [LARGE SCALE GENOMIC DNA]</scope>
    <source>
        <strain evidence="2 3">NIES-2285</strain>
    </source>
</reference>
<dbReference type="Proteomes" id="UP000054558">
    <property type="component" value="Unassembled WGS sequence"/>
</dbReference>
<feature type="region of interest" description="Disordered" evidence="1">
    <location>
        <begin position="240"/>
        <end position="269"/>
    </location>
</feature>
<accession>A0A1Y1INW2</accession>
<keyword evidence="3" id="KW-1185">Reference proteome</keyword>
<proteinExistence type="predicted"/>